<dbReference type="PATRIC" id="fig|100226.15.peg.5143"/>
<dbReference type="Gene3D" id="3.40.50.10810">
    <property type="entry name" value="Tandem AAA-ATPase domain"/>
    <property type="match status" value="1"/>
</dbReference>
<dbReference type="STRING" id="100226.gene:17762713"/>
<name>Q9ADE3_STRCO</name>
<dbReference type="Gene3D" id="3.40.50.300">
    <property type="entry name" value="P-loop containing nucleotide triphosphate hydrolases"/>
    <property type="match status" value="1"/>
</dbReference>
<dbReference type="PROSITE" id="PS51194">
    <property type="entry name" value="HELICASE_CTER"/>
    <property type="match status" value="1"/>
</dbReference>
<keyword evidence="6" id="KW-1185">Reference proteome</keyword>
<dbReference type="GO" id="GO:0003682">
    <property type="term" value="F:chromatin binding"/>
    <property type="evidence" value="ECO:0000318"/>
    <property type="project" value="GO_Central"/>
</dbReference>
<reference evidence="5 6" key="1">
    <citation type="journal article" date="1996" name="Mol. Microbiol.">
        <title>A set of ordered cosmids and a detailed genetic and physical map for the 8 Mb Streptomyces coelicolor A3(2) chromosome.</title>
        <authorList>
            <person name="Redenbach M."/>
            <person name="Kieser H.M."/>
            <person name="Denapaite D."/>
            <person name="Eichner A."/>
            <person name="Cullum J."/>
            <person name="Kinashi H."/>
            <person name="Hopwood D.A."/>
        </authorList>
    </citation>
    <scope>NUCLEOTIDE SEQUENCE [LARGE SCALE GENOMIC DNA]</scope>
    <source>
        <strain evidence="6">ATCC BAA-471 / A3(2) / M145</strain>
    </source>
</reference>
<dbReference type="InterPro" id="IPR001650">
    <property type="entry name" value="Helicase_C-like"/>
</dbReference>
<dbReference type="PhylomeDB" id="Q9ADE3"/>
<feature type="domain" description="Helicase ATP-binding" evidence="3">
    <location>
        <begin position="340"/>
        <end position="499"/>
    </location>
</feature>
<dbReference type="OrthoDB" id="9760715at2"/>
<evidence type="ECO:0000256" key="1">
    <source>
        <dbReference type="ARBA" id="ARBA00022801"/>
    </source>
</evidence>
<dbReference type="Proteomes" id="UP000001973">
    <property type="component" value="Chromosome"/>
</dbReference>
<dbReference type="InterPro" id="IPR000330">
    <property type="entry name" value="SNF2_N"/>
</dbReference>
<proteinExistence type="predicted"/>
<dbReference type="SMART" id="SM00490">
    <property type="entry name" value="HELICc"/>
    <property type="match status" value="1"/>
</dbReference>
<dbReference type="InterPro" id="IPR038718">
    <property type="entry name" value="SNF2-like_sf"/>
</dbReference>
<feature type="compositionally biased region" description="Basic and acidic residues" evidence="2">
    <location>
        <begin position="790"/>
        <end position="800"/>
    </location>
</feature>
<dbReference type="CDD" id="cd17919">
    <property type="entry name" value="DEXHc_Snf"/>
    <property type="match status" value="1"/>
</dbReference>
<dbReference type="PaxDb" id="100226-SCO5064"/>
<dbReference type="Pfam" id="PF00176">
    <property type="entry name" value="SNF2-rel_dom"/>
    <property type="match status" value="1"/>
</dbReference>
<dbReference type="GO" id="GO:0016787">
    <property type="term" value="F:hydrolase activity"/>
    <property type="evidence" value="ECO:0007669"/>
    <property type="project" value="UniProtKB-KW"/>
</dbReference>
<dbReference type="AlphaFoldDB" id="Q9ADE3"/>
<protein>
    <submittedName>
        <fullName evidence="5">Bifunctional protein</fullName>
    </submittedName>
</protein>
<dbReference type="EMBL" id="AL645882">
    <property type="protein sequence ID" value="CAC37452.1"/>
    <property type="molecule type" value="Genomic_DNA"/>
</dbReference>
<gene>
    <name evidence="5" type="ordered locus">SCO5064</name>
    <name evidence="5" type="ORF">SCBAC20F6.07</name>
</gene>
<dbReference type="Pfam" id="PF00271">
    <property type="entry name" value="Helicase_C"/>
    <property type="match status" value="1"/>
</dbReference>
<organism evidence="5 6">
    <name type="scientific">Streptomyces coelicolor (strain ATCC BAA-471 / A3(2) / M145)</name>
    <dbReference type="NCBI Taxonomy" id="100226"/>
    <lineage>
        <taxon>Bacteria</taxon>
        <taxon>Bacillati</taxon>
        <taxon>Actinomycetota</taxon>
        <taxon>Actinomycetes</taxon>
        <taxon>Kitasatosporales</taxon>
        <taxon>Streptomycetaceae</taxon>
        <taxon>Streptomyces</taxon>
        <taxon>Streptomyces albidoflavus group</taxon>
    </lineage>
</organism>
<dbReference type="GO" id="GO:0031507">
    <property type="term" value="P:heterochromatin formation"/>
    <property type="evidence" value="ECO:0000318"/>
    <property type="project" value="GO_Central"/>
</dbReference>
<feature type="domain" description="Helicase C-terminal" evidence="4">
    <location>
        <begin position="584"/>
        <end position="753"/>
    </location>
</feature>
<dbReference type="CDD" id="cd18793">
    <property type="entry name" value="SF2_C_SNF"/>
    <property type="match status" value="1"/>
</dbReference>
<feature type="region of interest" description="Disordered" evidence="2">
    <location>
        <begin position="759"/>
        <end position="800"/>
    </location>
</feature>
<evidence type="ECO:0000313" key="6">
    <source>
        <dbReference type="Proteomes" id="UP000001973"/>
    </source>
</evidence>
<feature type="compositionally biased region" description="Basic and acidic residues" evidence="2">
    <location>
        <begin position="759"/>
        <end position="772"/>
    </location>
</feature>
<dbReference type="InterPro" id="IPR014001">
    <property type="entry name" value="Helicase_ATP-bd"/>
</dbReference>
<dbReference type="EMBL" id="AL939122">
    <property type="protein sequence ID" value="CAC37452.1"/>
    <property type="molecule type" value="Genomic_DNA"/>
</dbReference>
<dbReference type="GO" id="GO:0140750">
    <property type="term" value="F:nucleosome array spacer activity"/>
    <property type="evidence" value="ECO:0000318"/>
    <property type="project" value="GO_Central"/>
</dbReference>
<evidence type="ECO:0000313" key="5">
    <source>
        <dbReference type="EMBL" id="CAC37452.1"/>
    </source>
</evidence>
<accession>Q9ADE3</accession>
<dbReference type="InParanoid" id="Q9ADE3"/>
<dbReference type="GO" id="GO:0045944">
    <property type="term" value="P:positive regulation of transcription by RNA polymerase II"/>
    <property type="evidence" value="ECO:0000318"/>
    <property type="project" value="GO_Central"/>
</dbReference>
<dbReference type="GO" id="GO:0003677">
    <property type="term" value="F:DNA binding"/>
    <property type="evidence" value="ECO:0000318"/>
    <property type="project" value="GO_Central"/>
</dbReference>
<evidence type="ECO:0000259" key="4">
    <source>
        <dbReference type="PROSITE" id="PS51194"/>
    </source>
</evidence>
<dbReference type="PROSITE" id="PS51192">
    <property type="entry name" value="HELICASE_ATP_BIND_1"/>
    <property type="match status" value="1"/>
</dbReference>
<dbReference type="SUPFAM" id="SSF52540">
    <property type="entry name" value="P-loop containing nucleoside triphosphate hydrolases"/>
    <property type="match status" value="2"/>
</dbReference>
<reference evidence="5 6" key="2">
    <citation type="journal article" date="2002" name="Nature">
        <title>Complete genome sequence of the model actinomycete Streptomyces coelicolor A3(2).</title>
        <authorList>
            <person name="Bentley S.D."/>
            <person name="Chater K.F."/>
            <person name="Cerdeno-Tarraga A.M."/>
            <person name="Challis G.L."/>
            <person name="Thomson N.R."/>
            <person name="James K.D."/>
            <person name="Harris D.E."/>
            <person name="Quail M.A."/>
            <person name="Kieser H."/>
            <person name="Harper D."/>
            <person name="Bateman A."/>
            <person name="Brown S."/>
            <person name="Chandra G."/>
            <person name="Chen C.W."/>
            <person name="Collins M."/>
            <person name="Cronin A."/>
            <person name="Fraser A."/>
            <person name="Goble A."/>
            <person name="Hidalgo J."/>
            <person name="Hornsby T."/>
            <person name="Howarth S."/>
            <person name="Huang C.H."/>
            <person name="Kieser T."/>
            <person name="Larke L."/>
            <person name="Murphy L."/>
            <person name="Oliver K."/>
            <person name="O'Neil S."/>
            <person name="Rabbinowitsch E."/>
            <person name="Rajandream M.A."/>
            <person name="Rutherford K."/>
            <person name="Rutter S."/>
            <person name="Seeger K."/>
            <person name="Saunders D."/>
            <person name="Sharp S."/>
            <person name="Squares R."/>
            <person name="Squares S."/>
            <person name="Taylor K."/>
            <person name="Warren T."/>
            <person name="Wietzorrek A."/>
            <person name="Woodward J."/>
            <person name="Barrell B.G."/>
            <person name="Parkhill J."/>
            <person name="Hopwood D.A."/>
        </authorList>
    </citation>
    <scope>NUCLEOTIDE SEQUENCE [LARGE SCALE GENOMIC DNA]</scope>
    <source>
        <strain evidence="6">ATCC BAA-471 / A3(2) / M145</strain>
    </source>
</reference>
<evidence type="ECO:0000256" key="2">
    <source>
        <dbReference type="SAM" id="MobiDB-lite"/>
    </source>
</evidence>
<dbReference type="SMART" id="SM00487">
    <property type="entry name" value="DEXDc"/>
    <property type="match status" value="1"/>
</dbReference>
<dbReference type="KEGG" id="sco:SCO5064"/>
<sequence>MVPILPAVVSLGGEWLPRGSVDQQGAVNARRGPVWAVERCGEGQRGAGSVGRGERDTVARGTRLYEAAQAVVGDHARAVEAVRAALKPIHDEAVKRELDAIPVARLQDVTEGRLRLGSVEKSGLRTLGRVLEAGPYRLRQIPGVGQRTVDQILAAARRLSEAVHETVAVHIDVDRPEPRTTALVMALHVLVEAGPEARRAVDKATVLTERLGPLLADAGPAAGRVRMLLAGREKKARAWAAVAATRSLVDEAEQAGLPGLLAQASVDLLRGTASDVAAWVDFELRSAEYYSLLAEISGRPPDAAAVEGFLPDEVAERVRTQHLDDTHRRVSLRGYQAFGARFALAQRKVILGDEMGLGKTIQAIAVLAHLAAEGQSHFMVVCPASVLVNWTREIEARSALRVMVLHGPDRHYAFADWKGRGGVGVTTFDALRGFPAPGGGEVGLLVVDEAHSVKNPKAKRSQAVGLWAERCERTLFMTGTPMENRVAEFRNLVQMLDGDVADSLGERDALAGSVTFRKAVAPVYLRRNQEDVLTELPSLQQTDEWEELSASDEEAYREAVRAGNFMAMRRAAYMSSGNSAKLERLREIVQEAGENGQKTVVFSNFKDVLAVVKEALAVETTRVTPVFGPLTGGVPAQRRQEIVDDFAGVQGPAVLLGQIQAAGVGLNMQAASVVVICEPQIKPTIEHQAVARAHRMGQVRPVRVHRLLATGGVDERMVKMLEAKTRLFDAYARRSAVAEATPDAVDVSDTELARRIVEEEQARLGMTDERPTSSEWGVPRSAASPQDPLNGRRESTNANE</sequence>
<evidence type="ECO:0000259" key="3">
    <source>
        <dbReference type="PROSITE" id="PS51192"/>
    </source>
</evidence>
<dbReference type="PANTHER" id="PTHR10799">
    <property type="entry name" value="SNF2/RAD54 HELICASE FAMILY"/>
    <property type="match status" value="1"/>
</dbReference>
<dbReference type="HOGENOM" id="CLU_000315_17_4_11"/>
<keyword evidence="1" id="KW-0378">Hydrolase</keyword>
<dbReference type="InterPro" id="IPR049730">
    <property type="entry name" value="SNF2/RAD54-like_C"/>
</dbReference>
<dbReference type="GO" id="GO:0005524">
    <property type="term" value="F:ATP binding"/>
    <property type="evidence" value="ECO:0007669"/>
    <property type="project" value="InterPro"/>
</dbReference>
<dbReference type="InterPro" id="IPR027417">
    <property type="entry name" value="P-loop_NTPase"/>
</dbReference>
<dbReference type="eggNOG" id="COG0553">
    <property type="taxonomic scope" value="Bacteria"/>
</dbReference>